<accession>A0A159ZXI1</accession>
<dbReference type="Gene3D" id="3.40.50.720">
    <property type="entry name" value="NAD(P)-binding Rossmann-like Domain"/>
    <property type="match status" value="1"/>
</dbReference>
<evidence type="ECO:0000313" key="3">
    <source>
        <dbReference type="Proteomes" id="UP000076083"/>
    </source>
</evidence>
<dbReference type="RefSeq" id="WP_063321531.1">
    <property type="nucleotide sequence ID" value="NZ_CP015225.1"/>
</dbReference>
<protein>
    <recommendedName>
        <fullName evidence="1">Semialdehyde dehydrogenase NAD-binding domain-containing protein</fullName>
    </recommendedName>
</protein>
<dbReference type="InterPro" id="IPR000534">
    <property type="entry name" value="Semialdehyde_DH_NAD-bd"/>
</dbReference>
<dbReference type="InterPro" id="IPR036291">
    <property type="entry name" value="NAD(P)-bd_dom_sf"/>
</dbReference>
<dbReference type="SUPFAM" id="SSF51735">
    <property type="entry name" value="NAD(P)-binding Rossmann-fold domains"/>
    <property type="match status" value="1"/>
</dbReference>
<dbReference type="GO" id="GO:0051287">
    <property type="term" value="F:NAD binding"/>
    <property type="evidence" value="ECO:0007669"/>
    <property type="project" value="InterPro"/>
</dbReference>
<dbReference type="AlphaFoldDB" id="A0A159ZXI1"/>
<dbReference type="EMBL" id="CP015225">
    <property type="protein sequence ID" value="AMZ70952.1"/>
    <property type="molecule type" value="Genomic_DNA"/>
</dbReference>
<dbReference type="Proteomes" id="UP000076083">
    <property type="component" value="Chromosome"/>
</dbReference>
<gene>
    <name evidence="2" type="ORF">TK06_07495</name>
</gene>
<proteinExistence type="predicted"/>
<evidence type="ECO:0000259" key="1">
    <source>
        <dbReference type="Pfam" id="PF01118"/>
    </source>
</evidence>
<dbReference type="GO" id="GO:0016620">
    <property type="term" value="F:oxidoreductase activity, acting on the aldehyde or oxo group of donors, NAD or NADP as acceptor"/>
    <property type="evidence" value="ECO:0007669"/>
    <property type="project" value="InterPro"/>
</dbReference>
<name>A0A159ZXI1_PSEFL</name>
<evidence type="ECO:0000313" key="2">
    <source>
        <dbReference type="EMBL" id="AMZ70952.1"/>
    </source>
</evidence>
<reference evidence="2 3" key="2">
    <citation type="journal article" date="2018" name="Nature">
        <title>Mutant phenotypes for thousands of bacterial genes of unknown function.</title>
        <authorList>
            <person name="Price M.N."/>
            <person name="Wetmore K.M."/>
            <person name="Waters R.J."/>
            <person name="Callaghan M."/>
            <person name="Ray J."/>
            <person name="Liu H."/>
            <person name="Kuehl J.V."/>
            <person name="Melnyk R.A."/>
            <person name="Lamson J.S."/>
            <person name="Suh Y."/>
            <person name="Carlson H.K."/>
            <person name="Esquivel Z."/>
            <person name="Sadeeshkumar H."/>
            <person name="Chakraborty R."/>
            <person name="Zane G.M."/>
            <person name="Rubin B.E."/>
            <person name="Wall J.D."/>
            <person name="Visel A."/>
            <person name="Bristow J."/>
            <person name="Blow M.J."/>
            <person name="Arkin A.P."/>
            <person name="Deutschbauer A.M."/>
        </authorList>
    </citation>
    <scope>NUCLEOTIDE SEQUENCE [LARGE SCALE GENOMIC DNA]</scope>
    <source>
        <strain evidence="2 3">FW300-N2E2</strain>
    </source>
</reference>
<reference evidence="3" key="1">
    <citation type="submission" date="2016-04" db="EMBL/GenBank/DDBJ databases">
        <authorList>
            <person name="Ray J."/>
            <person name="Price M."/>
            <person name="Deutschbauer A."/>
        </authorList>
    </citation>
    <scope>NUCLEOTIDE SEQUENCE [LARGE SCALE GENOMIC DNA]</scope>
    <source>
        <strain evidence="3">FW300-N2E2</strain>
    </source>
</reference>
<feature type="domain" description="Semialdehyde dehydrogenase NAD-binding" evidence="1">
    <location>
        <begin position="12"/>
        <end position="117"/>
    </location>
</feature>
<organism evidence="2 3">
    <name type="scientific">Pseudomonas fluorescens</name>
    <dbReference type="NCBI Taxonomy" id="294"/>
    <lineage>
        <taxon>Bacteria</taxon>
        <taxon>Pseudomonadati</taxon>
        <taxon>Pseudomonadota</taxon>
        <taxon>Gammaproteobacteria</taxon>
        <taxon>Pseudomonadales</taxon>
        <taxon>Pseudomonadaceae</taxon>
        <taxon>Pseudomonas</taxon>
    </lineage>
</organism>
<sequence>MKLLREGYPVKRVCIIGGTGKVGQTLVSFLRTANELSIVFYAESYEQECKLRASFQDNLVDFEICRSPQAIQKADTIVLIAGKRTSRGSGKSDLYQLNKEVIDPYLDFLNHKNVILVTNPTTLLGTYLGQRLDAFIVGVGVQNDFNRLKFQCPHVDFVMGAHNLNEQCYFNNSQQLLFDGFKSTKVYSEARNQQDDYVSSGDFEKLHSTFLENDIHKWWKIQRYHTVVNSSSYSCALAIMQTLSNLNENIHSVIHAEVCVVTPSGSTYFIGVPLLGKNLRCTDTCLMQFIDMHLDQLSNYKVA</sequence>
<dbReference type="Pfam" id="PF01118">
    <property type="entry name" value="Semialdhyde_dh"/>
    <property type="match status" value="1"/>
</dbReference>